<evidence type="ECO:0000313" key="2">
    <source>
        <dbReference type="Proteomes" id="UP000095767"/>
    </source>
</evidence>
<dbReference type="SUPFAM" id="SSF51735">
    <property type="entry name" value="NAD(P)-binding Rossmann-fold domains"/>
    <property type="match status" value="1"/>
</dbReference>
<dbReference type="PANTHER" id="PTHR48476">
    <property type="entry name" value="SHORT-CHAIN DEHYDROGENASE TIC 32, CHLOROPLASTIC-LIKE"/>
    <property type="match status" value="1"/>
</dbReference>
<sequence>MKSLLSYPSRQVFGQRGSRSGGGAAPCLMLERVVDYCWLVEEAVSSAMGLLGWPWGRRGPSGFGARSTAEEVTAGVDATNLTAIVTGATNGIGKETARVLALRGAEVIIPARTLESGLKVKESLVDQVPSSKLHVMEMDMSSLSSVRNFARSFNSSHKHLNILMYAPPSLKH</sequence>
<comment type="caution">
    <text evidence="1">The sequence shown here is derived from an EMBL/GenBank/DDBJ whole genome shotgun (WGS) entry which is preliminary data.</text>
</comment>
<name>A0A1E5V4R2_9POAL</name>
<accession>A0A1E5V4R2</accession>
<dbReference type="InterPro" id="IPR055280">
    <property type="entry name" value="TIC32"/>
</dbReference>
<dbReference type="InterPro" id="IPR002347">
    <property type="entry name" value="SDR_fam"/>
</dbReference>
<keyword evidence="2" id="KW-1185">Reference proteome</keyword>
<dbReference type="OrthoDB" id="191139at2759"/>
<proteinExistence type="predicted"/>
<reference evidence="1 2" key="1">
    <citation type="submission" date="2016-09" db="EMBL/GenBank/DDBJ databases">
        <title>The draft genome of Dichanthelium oligosanthes: A C3 panicoid grass species.</title>
        <authorList>
            <person name="Studer A.J."/>
            <person name="Schnable J.C."/>
            <person name="Brutnell T.P."/>
        </authorList>
    </citation>
    <scope>NUCLEOTIDE SEQUENCE [LARGE SCALE GENOMIC DNA]</scope>
    <source>
        <strain evidence="2">cv. Kellogg 1175</strain>
        <tissue evidence="1">Leaf</tissue>
    </source>
</reference>
<dbReference type="Pfam" id="PF00106">
    <property type="entry name" value="adh_short"/>
    <property type="match status" value="1"/>
</dbReference>
<dbReference type="InterPro" id="IPR036291">
    <property type="entry name" value="NAD(P)-bd_dom_sf"/>
</dbReference>
<dbReference type="Gene3D" id="3.40.50.720">
    <property type="entry name" value="NAD(P)-binding Rossmann-like Domain"/>
    <property type="match status" value="1"/>
</dbReference>
<protein>
    <submittedName>
        <fullName evidence="1">Short-chain dehydrogenase TIC 32, chloroplastic</fullName>
    </submittedName>
</protein>
<gene>
    <name evidence="1" type="ORF">BAE44_0018825</name>
</gene>
<evidence type="ECO:0000313" key="1">
    <source>
        <dbReference type="EMBL" id="OEL20156.1"/>
    </source>
</evidence>
<dbReference type="AlphaFoldDB" id="A0A1E5V4R2"/>
<dbReference type="STRING" id="888268.A0A1E5V4R2"/>
<organism evidence="1 2">
    <name type="scientific">Dichanthelium oligosanthes</name>
    <dbReference type="NCBI Taxonomy" id="888268"/>
    <lineage>
        <taxon>Eukaryota</taxon>
        <taxon>Viridiplantae</taxon>
        <taxon>Streptophyta</taxon>
        <taxon>Embryophyta</taxon>
        <taxon>Tracheophyta</taxon>
        <taxon>Spermatophyta</taxon>
        <taxon>Magnoliopsida</taxon>
        <taxon>Liliopsida</taxon>
        <taxon>Poales</taxon>
        <taxon>Poaceae</taxon>
        <taxon>PACMAD clade</taxon>
        <taxon>Panicoideae</taxon>
        <taxon>Panicodae</taxon>
        <taxon>Paniceae</taxon>
        <taxon>Dichantheliinae</taxon>
        <taxon>Dichanthelium</taxon>
    </lineage>
</organism>
<dbReference type="PANTHER" id="PTHR48476:SF1">
    <property type="entry name" value="SHORT-CHAIN DEHYDROGENASE TIC 32, CHLOROPLASTIC-LIKE"/>
    <property type="match status" value="1"/>
</dbReference>
<dbReference type="Proteomes" id="UP000095767">
    <property type="component" value="Unassembled WGS sequence"/>
</dbReference>
<dbReference type="EMBL" id="LWDX02051605">
    <property type="protein sequence ID" value="OEL20156.1"/>
    <property type="molecule type" value="Genomic_DNA"/>
</dbReference>